<dbReference type="Proteomes" id="UP000799424">
    <property type="component" value="Unassembled WGS sequence"/>
</dbReference>
<name>A0A6A6ZPA0_9PLEO</name>
<reference evidence="1" key="1">
    <citation type="journal article" date="2020" name="Stud. Mycol.">
        <title>101 Dothideomycetes genomes: a test case for predicting lifestyles and emergence of pathogens.</title>
        <authorList>
            <person name="Haridas S."/>
            <person name="Albert R."/>
            <person name="Binder M."/>
            <person name="Bloem J."/>
            <person name="Labutti K."/>
            <person name="Salamov A."/>
            <person name="Andreopoulos B."/>
            <person name="Baker S."/>
            <person name="Barry K."/>
            <person name="Bills G."/>
            <person name="Bluhm B."/>
            <person name="Cannon C."/>
            <person name="Castanera R."/>
            <person name="Culley D."/>
            <person name="Daum C."/>
            <person name="Ezra D."/>
            <person name="Gonzalez J."/>
            <person name="Henrissat B."/>
            <person name="Kuo A."/>
            <person name="Liang C."/>
            <person name="Lipzen A."/>
            <person name="Lutzoni F."/>
            <person name="Magnuson J."/>
            <person name="Mondo S."/>
            <person name="Nolan M."/>
            <person name="Ohm R."/>
            <person name="Pangilinan J."/>
            <person name="Park H.-J."/>
            <person name="Ramirez L."/>
            <person name="Alfaro M."/>
            <person name="Sun H."/>
            <person name="Tritt A."/>
            <person name="Yoshinaga Y."/>
            <person name="Zwiers L.-H."/>
            <person name="Turgeon B."/>
            <person name="Goodwin S."/>
            <person name="Spatafora J."/>
            <person name="Crous P."/>
            <person name="Grigoriev I."/>
        </authorList>
    </citation>
    <scope>NUCLEOTIDE SEQUENCE</scope>
    <source>
        <strain evidence="1">CBS 113818</strain>
    </source>
</reference>
<keyword evidence="2" id="KW-1185">Reference proteome</keyword>
<sequence length="187" mass="21899">MEVDPRTTGFSQAWSERNQFAAQDRKYAAEERSLETELRRLRIELQNTNEAKLQHQQYYKQWRRDNTDSADNDVVATYSIAWNRKFAEKLQGCLPRELRDMVYVYLWGQRTAEGAYLPACTLFGDGFLSRHVAHLQKSHKSPHFIDPTFVGRATALEGVEALYNKAMRSYHIRKPEDLKNILLKDPF</sequence>
<evidence type="ECO:0000313" key="2">
    <source>
        <dbReference type="Proteomes" id="UP000799424"/>
    </source>
</evidence>
<evidence type="ECO:0000313" key="1">
    <source>
        <dbReference type="EMBL" id="KAF2822931.1"/>
    </source>
</evidence>
<dbReference type="EMBL" id="MU006233">
    <property type="protein sequence ID" value="KAF2822931.1"/>
    <property type="molecule type" value="Genomic_DNA"/>
</dbReference>
<accession>A0A6A6ZPA0</accession>
<dbReference type="AlphaFoldDB" id="A0A6A6ZPA0"/>
<gene>
    <name evidence="1" type="ORF">CC86DRAFT_469540</name>
</gene>
<proteinExistence type="predicted"/>
<protein>
    <submittedName>
        <fullName evidence="1">Uncharacterized protein</fullName>
    </submittedName>
</protein>
<organism evidence="1 2">
    <name type="scientific">Ophiobolus disseminans</name>
    <dbReference type="NCBI Taxonomy" id="1469910"/>
    <lineage>
        <taxon>Eukaryota</taxon>
        <taxon>Fungi</taxon>
        <taxon>Dikarya</taxon>
        <taxon>Ascomycota</taxon>
        <taxon>Pezizomycotina</taxon>
        <taxon>Dothideomycetes</taxon>
        <taxon>Pleosporomycetidae</taxon>
        <taxon>Pleosporales</taxon>
        <taxon>Pleosporineae</taxon>
        <taxon>Phaeosphaeriaceae</taxon>
        <taxon>Ophiobolus</taxon>
    </lineage>
</organism>
<dbReference type="OrthoDB" id="3781480at2759"/>